<accession>A0A830HW90</accession>
<keyword evidence="3" id="KW-0809">Transit peptide</keyword>
<dbReference type="InterPro" id="IPR038538">
    <property type="entry name" value="MTERF_sf"/>
</dbReference>
<keyword evidence="6" id="KW-1185">Reference proteome</keyword>
<dbReference type="GO" id="GO:0006353">
    <property type="term" value="P:DNA-templated transcription termination"/>
    <property type="evidence" value="ECO:0007669"/>
    <property type="project" value="UniProtKB-KW"/>
</dbReference>
<protein>
    <submittedName>
        <fullName evidence="5">Mitochondrial transcription termination</fullName>
    </submittedName>
</protein>
<evidence type="ECO:0000256" key="2">
    <source>
        <dbReference type="ARBA" id="ARBA00022472"/>
    </source>
</evidence>
<name>A0A830HW90_9CHLO</name>
<keyword evidence="2" id="KW-0805">Transcription regulation</keyword>
<organism evidence="5 6">
    <name type="scientific">Pycnococcus provasolii</name>
    <dbReference type="NCBI Taxonomy" id="41880"/>
    <lineage>
        <taxon>Eukaryota</taxon>
        <taxon>Viridiplantae</taxon>
        <taxon>Chlorophyta</taxon>
        <taxon>Pseudoscourfieldiophyceae</taxon>
        <taxon>Pseudoscourfieldiales</taxon>
        <taxon>Pycnococcaceae</taxon>
        <taxon>Pycnococcus</taxon>
    </lineage>
</organism>
<dbReference type="Gene3D" id="1.25.70.10">
    <property type="entry name" value="Transcription termination factor 3, mitochondrial"/>
    <property type="match status" value="1"/>
</dbReference>
<proteinExistence type="inferred from homology"/>
<comment type="caution">
    <text evidence="5">The sequence shown here is derived from an EMBL/GenBank/DDBJ whole genome shotgun (WGS) entry which is preliminary data.</text>
</comment>
<evidence type="ECO:0000313" key="5">
    <source>
        <dbReference type="EMBL" id="GHP11432.1"/>
    </source>
</evidence>
<dbReference type="OrthoDB" id="637682at2759"/>
<dbReference type="PANTHER" id="PTHR13068">
    <property type="entry name" value="CGI-12 PROTEIN-RELATED"/>
    <property type="match status" value="1"/>
</dbReference>
<dbReference type="Proteomes" id="UP000660262">
    <property type="component" value="Unassembled WGS sequence"/>
</dbReference>
<evidence type="ECO:0000256" key="1">
    <source>
        <dbReference type="ARBA" id="ARBA00007692"/>
    </source>
</evidence>
<dbReference type="InterPro" id="IPR003690">
    <property type="entry name" value="MTERF"/>
</dbReference>
<dbReference type="EMBL" id="BNJQ01000034">
    <property type="protein sequence ID" value="GHP11432.1"/>
    <property type="molecule type" value="Genomic_DNA"/>
</dbReference>
<dbReference type="PANTHER" id="PTHR13068:SF173">
    <property type="entry name" value="EMB|CAB62602.1"/>
    <property type="match status" value="1"/>
</dbReference>
<feature type="region of interest" description="Disordered" evidence="4">
    <location>
        <begin position="250"/>
        <end position="269"/>
    </location>
</feature>
<dbReference type="GO" id="GO:0003676">
    <property type="term" value="F:nucleic acid binding"/>
    <property type="evidence" value="ECO:0007669"/>
    <property type="project" value="InterPro"/>
</dbReference>
<dbReference type="AlphaFoldDB" id="A0A830HW90"/>
<gene>
    <name evidence="5" type="ORF">PPROV_001016000</name>
</gene>
<keyword evidence="2" id="KW-0806">Transcription termination</keyword>
<sequence length="397" mass="43774">MTASQLRRRPSLLGYSVETLVARAQNLAAALDVPMPTNIRERNFSLSNYNGNDPLRTAAATTTTTNDAMTMARLAAAGLMEFADERVAQRLAFLESNMDMSPDDARRVVCRVPSIVGSAEDTLTARIAFLRDELLGDGDEEPSAALRAMVLRMPSILTYSVDRNLRPKIAFAVNELGYTQSALANELLAFPAFLSYSLDKRLRPRAERMKAANVVLRSHHDEGVKLACWSNKTDDVFNYWLRKYTVGDDDDDNNNDGGGDDDRAKGMPGEPPFEYDGVMTLYRALHRVHNIAASASLATDVGPCMRACMQEILDLHAAAMRMPLKLELAGGKLVLSAGERFQESAIEDDWSTFWDIRGPMSFQPAVRLCGAKALARVKASTGKAEEEAWNKARNCKT</sequence>
<evidence type="ECO:0000313" key="6">
    <source>
        <dbReference type="Proteomes" id="UP000660262"/>
    </source>
</evidence>
<comment type="similarity">
    <text evidence="1">Belongs to the mTERF family.</text>
</comment>
<dbReference type="SMART" id="SM00733">
    <property type="entry name" value="Mterf"/>
    <property type="match status" value="4"/>
</dbReference>
<evidence type="ECO:0000256" key="4">
    <source>
        <dbReference type="SAM" id="MobiDB-lite"/>
    </source>
</evidence>
<dbReference type="Pfam" id="PF02536">
    <property type="entry name" value="mTERF"/>
    <property type="match status" value="1"/>
</dbReference>
<keyword evidence="2" id="KW-0804">Transcription</keyword>
<reference evidence="5" key="1">
    <citation type="submission" date="2020-10" db="EMBL/GenBank/DDBJ databases">
        <title>Unveiling of a novel bifunctional photoreceptor, Dualchrome1, isolated from a cosmopolitan green alga.</title>
        <authorList>
            <person name="Suzuki S."/>
            <person name="Kawachi M."/>
        </authorList>
    </citation>
    <scope>NUCLEOTIDE SEQUENCE</scope>
    <source>
        <strain evidence="5">NIES 2893</strain>
    </source>
</reference>
<evidence type="ECO:0000256" key="3">
    <source>
        <dbReference type="ARBA" id="ARBA00022946"/>
    </source>
</evidence>